<keyword evidence="4 6" id="KW-1133">Transmembrane helix</keyword>
<dbReference type="InterPro" id="IPR036259">
    <property type="entry name" value="MFS_trans_sf"/>
</dbReference>
<feature type="transmembrane region" description="Helical" evidence="6">
    <location>
        <begin position="92"/>
        <end position="109"/>
    </location>
</feature>
<evidence type="ECO:0000313" key="8">
    <source>
        <dbReference type="EMBL" id="CEL00409.1"/>
    </source>
</evidence>
<feature type="transmembrane region" description="Helical" evidence="6">
    <location>
        <begin position="392"/>
        <end position="413"/>
    </location>
</feature>
<evidence type="ECO:0000256" key="3">
    <source>
        <dbReference type="ARBA" id="ARBA00022692"/>
    </source>
</evidence>
<evidence type="ECO:0000259" key="7">
    <source>
        <dbReference type="PROSITE" id="PS50850"/>
    </source>
</evidence>
<dbReference type="OrthoDB" id="2962993at2759"/>
<evidence type="ECO:0000313" key="9">
    <source>
        <dbReference type="Proteomes" id="UP000054771"/>
    </source>
</evidence>
<dbReference type="FunFam" id="1.20.1250.20:FF:000034">
    <property type="entry name" value="MFS general substrate transporter"/>
    <property type="match status" value="1"/>
</dbReference>
<keyword evidence="3 6" id="KW-0812">Transmembrane</keyword>
<feature type="transmembrane region" description="Helical" evidence="6">
    <location>
        <begin position="459"/>
        <end position="477"/>
    </location>
</feature>
<protein>
    <submittedName>
        <fullName evidence="8">Putative Permease of the major facilitator superfamily</fullName>
    </submittedName>
</protein>
<gene>
    <name evidence="8" type="ORF">ASPCAL00010</name>
</gene>
<dbReference type="Proteomes" id="UP000054771">
    <property type="component" value="Unassembled WGS sequence"/>
</dbReference>
<proteinExistence type="predicted"/>
<feature type="transmembrane region" description="Helical" evidence="6">
    <location>
        <begin position="189"/>
        <end position="211"/>
    </location>
</feature>
<accession>A0A0U5C0T6</accession>
<evidence type="ECO:0000256" key="2">
    <source>
        <dbReference type="ARBA" id="ARBA00022448"/>
    </source>
</evidence>
<dbReference type="InterPro" id="IPR020846">
    <property type="entry name" value="MFS_dom"/>
</dbReference>
<dbReference type="OMA" id="NMILHKF"/>
<dbReference type="Gene3D" id="1.20.1250.20">
    <property type="entry name" value="MFS general substrate transporter like domains"/>
    <property type="match status" value="2"/>
</dbReference>
<dbReference type="GO" id="GO:0016020">
    <property type="term" value="C:membrane"/>
    <property type="evidence" value="ECO:0007669"/>
    <property type="project" value="UniProtKB-SubCell"/>
</dbReference>
<feature type="transmembrane region" description="Helical" evidence="6">
    <location>
        <begin position="223"/>
        <end position="244"/>
    </location>
</feature>
<dbReference type="SUPFAM" id="SSF103473">
    <property type="entry name" value="MFS general substrate transporter"/>
    <property type="match status" value="1"/>
</dbReference>
<feature type="transmembrane region" description="Helical" evidence="6">
    <location>
        <begin position="256"/>
        <end position="279"/>
    </location>
</feature>
<dbReference type="PANTHER" id="PTHR43791">
    <property type="entry name" value="PERMEASE-RELATED"/>
    <property type="match status" value="1"/>
</dbReference>
<reference evidence="9" key="1">
    <citation type="journal article" date="2016" name="Genome Announc.">
        <title>Draft genome sequences of fungus Aspergillus calidoustus.</title>
        <authorList>
            <person name="Horn F."/>
            <person name="Linde J."/>
            <person name="Mattern D.J."/>
            <person name="Walther G."/>
            <person name="Guthke R."/>
            <person name="Scherlach K."/>
            <person name="Martin K."/>
            <person name="Brakhage A.A."/>
            <person name="Petzke L."/>
            <person name="Valiante V."/>
        </authorList>
    </citation>
    <scope>NUCLEOTIDE SEQUENCE [LARGE SCALE GENOMIC DNA]</scope>
    <source>
        <strain evidence="9">SF006504</strain>
    </source>
</reference>
<dbReference type="EMBL" id="CDMC01000001">
    <property type="protein sequence ID" value="CEL00409.1"/>
    <property type="molecule type" value="Genomic_DNA"/>
</dbReference>
<evidence type="ECO:0000256" key="4">
    <source>
        <dbReference type="ARBA" id="ARBA00022989"/>
    </source>
</evidence>
<dbReference type="Pfam" id="PF07690">
    <property type="entry name" value="MFS_1"/>
    <property type="match status" value="1"/>
</dbReference>
<feature type="transmembrane region" description="Helical" evidence="6">
    <location>
        <begin position="316"/>
        <end position="336"/>
    </location>
</feature>
<dbReference type="GO" id="GO:0022857">
    <property type="term" value="F:transmembrane transporter activity"/>
    <property type="evidence" value="ECO:0007669"/>
    <property type="project" value="InterPro"/>
</dbReference>
<sequence length="548" mass="60552">MPGILQVLAVTTSHYNNPFPMGFDNPPKPGLRHITQARFKMTSPHAQGERNALPEKEIAMHVERSANGLSPSDDEFLSNFADEDKRKVLRKVDLRLMPMLVLLYLFAYIDKTNIGNAKIEGLLPSLGMSGEQYNIALAIFFIPYVLAEVPSNMVLNRFKRPSVYLGSLIFIWGVIMVCTGFIQNFDGLLAIRFLLGLFEAGFLPGAVLIISKWYLPGETQTRIALLYTSAASGGAVSGLLAFGIAKMDGLAGYEGWRWIFIIEGLATVVLGIMSFFLLLDAPSLSSGWLTPSEIRFLDLRQIANSVRTPQKKGVDWAAILSVLTDWKIYLLILGSWSNAVPNYAMKFTMPQIIKGMGFTSARAQLLTIPPYALGALSALVFSIFADRYSWRMPFIVVPQVTQVVAFSILFTHAAEIEDNIPLCYFAVCLACAGMYPILPGVNAWNVANTPNPIKRAIGIGYLICMGNVGGLIGSFIYKEKEAPRYVTGYGNSFAFASAGIVGCLVLEFALFKLNKKKALLTEDEVRGRYTDTELDEMEEKSPLFKYNL</sequence>
<feature type="transmembrane region" description="Helical" evidence="6">
    <location>
        <begin position="419"/>
        <end position="438"/>
    </location>
</feature>
<evidence type="ECO:0000256" key="5">
    <source>
        <dbReference type="ARBA" id="ARBA00023136"/>
    </source>
</evidence>
<evidence type="ECO:0000256" key="1">
    <source>
        <dbReference type="ARBA" id="ARBA00004141"/>
    </source>
</evidence>
<keyword evidence="9" id="KW-1185">Reference proteome</keyword>
<feature type="transmembrane region" description="Helical" evidence="6">
    <location>
        <begin position="133"/>
        <end position="151"/>
    </location>
</feature>
<feature type="transmembrane region" description="Helical" evidence="6">
    <location>
        <begin position="489"/>
        <end position="511"/>
    </location>
</feature>
<organism evidence="8 9">
    <name type="scientific">Aspergillus calidoustus</name>
    <dbReference type="NCBI Taxonomy" id="454130"/>
    <lineage>
        <taxon>Eukaryota</taxon>
        <taxon>Fungi</taxon>
        <taxon>Dikarya</taxon>
        <taxon>Ascomycota</taxon>
        <taxon>Pezizomycotina</taxon>
        <taxon>Eurotiomycetes</taxon>
        <taxon>Eurotiomycetidae</taxon>
        <taxon>Eurotiales</taxon>
        <taxon>Aspergillaceae</taxon>
        <taxon>Aspergillus</taxon>
        <taxon>Aspergillus subgen. Nidulantes</taxon>
    </lineage>
</organism>
<keyword evidence="2" id="KW-0813">Transport</keyword>
<dbReference type="PANTHER" id="PTHR43791:SF79">
    <property type="entry name" value="MAJOR FACILITATOR SUPERFAMILY (MFS) PROFILE DOMAIN-CONTAINING PROTEIN"/>
    <property type="match status" value="1"/>
</dbReference>
<name>A0A0U5C0T6_ASPCI</name>
<feature type="domain" description="Major facilitator superfamily (MFS) profile" evidence="7">
    <location>
        <begin position="96"/>
        <end position="517"/>
    </location>
</feature>
<keyword evidence="5 6" id="KW-0472">Membrane</keyword>
<dbReference type="FunFam" id="1.20.1250.20:FF:000364">
    <property type="entry name" value="MFS general substrate transporter"/>
    <property type="match status" value="1"/>
</dbReference>
<dbReference type="AlphaFoldDB" id="A0A0U5C0T6"/>
<feature type="transmembrane region" description="Helical" evidence="6">
    <location>
        <begin position="368"/>
        <end position="385"/>
    </location>
</feature>
<dbReference type="STRING" id="454130.A0A0U5C0T6"/>
<feature type="transmembrane region" description="Helical" evidence="6">
    <location>
        <begin position="163"/>
        <end position="183"/>
    </location>
</feature>
<dbReference type="PROSITE" id="PS50850">
    <property type="entry name" value="MFS"/>
    <property type="match status" value="1"/>
</dbReference>
<comment type="subcellular location">
    <subcellularLocation>
        <location evidence="1">Membrane</location>
        <topology evidence="1">Multi-pass membrane protein</topology>
    </subcellularLocation>
</comment>
<evidence type="ECO:0000256" key="6">
    <source>
        <dbReference type="SAM" id="Phobius"/>
    </source>
</evidence>
<dbReference type="InterPro" id="IPR011701">
    <property type="entry name" value="MFS"/>
</dbReference>